<sequence length="263" mass="31532">MLFVYLTYIMNMHQAIGSNETETMLRIPNKSVNEQPNNTKKPVNKKKQLNYEETNNIKFEIEDCCQLFSKNFHNFPMTIFFESESDEISRTLFNFVLDNINFPIIGNIQDTIPLGRKYTINRKDIRYNLYYNLLRNIFPDEIYRIDEREIYKFTESLAQQTRKMFATLLCINFNIRIINPNEIKLYIGKHMNIKMGTKLNYKIKKVFDSDNYHSIGANLQYFTMKHKNEINFSRFNQNKQNVYDNGKVIDYHDHTHIRLPSIE</sequence>
<dbReference type="GeneID" id="90541662"/>
<reference evidence="1" key="1">
    <citation type="journal article" date="2024" name="BMC Genomics">
        <title>Functional annotation of a divergent genome using sequence and structure-based similarity.</title>
        <authorList>
            <person name="Svedberg D."/>
            <person name="Winiger R.R."/>
            <person name="Berg A."/>
            <person name="Sharma H."/>
            <person name="Tellgren-Roth C."/>
            <person name="Debrunner-Vossbrinck B.A."/>
            <person name="Vossbrinck C.R."/>
            <person name="Barandun J."/>
        </authorList>
    </citation>
    <scope>NUCLEOTIDE SEQUENCE</scope>
    <source>
        <strain evidence="1">Illinois isolate</strain>
    </source>
</reference>
<dbReference type="EMBL" id="CP142731">
    <property type="protein sequence ID" value="WUR03846.1"/>
    <property type="molecule type" value="Genomic_DNA"/>
</dbReference>
<evidence type="ECO:0000313" key="1">
    <source>
        <dbReference type="EMBL" id="WUR03846.1"/>
    </source>
</evidence>
<accession>A0AAX4JDK7</accession>
<gene>
    <name evidence="1" type="ORF">VNE69_06165</name>
</gene>
<dbReference type="KEGG" id="vnx:VNE69_06165"/>
<dbReference type="RefSeq" id="XP_065329991.1">
    <property type="nucleotide sequence ID" value="XM_065473919.1"/>
</dbReference>
<dbReference type="Proteomes" id="UP001334084">
    <property type="component" value="Chromosome 6"/>
</dbReference>
<protein>
    <submittedName>
        <fullName evidence="1">Uncharacterized protein</fullName>
    </submittedName>
</protein>
<evidence type="ECO:0000313" key="2">
    <source>
        <dbReference type="Proteomes" id="UP001334084"/>
    </source>
</evidence>
<name>A0AAX4JDK7_9MICR</name>
<organism evidence="1 2">
    <name type="scientific">Vairimorpha necatrix</name>
    <dbReference type="NCBI Taxonomy" id="6039"/>
    <lineage>
        <taxon>Eukaryota</taxon>
        <taxon>Fungi</taxon>
        <taxon>Fungi incertae sedis</taxon>
        <taxon>Microsporidia</taxon>
        <taxon>Nosematidae</taxon>
        <taxon>Vairimorpha</taxon>
    </lineage>
</organism>
<dbReference type="AlphaFoldDB" id="A0AAX4JDK7"/>
<proteinExistence type="predicted"/>
<keyword evidence="2" id="KW-1185">Reference proteome</keyword>